<evidence type="ECO:0000259" key="3">
    <source>
        <dbReference type="Pfam" id="PF13464"/>
    </source>
</evidence>
<feature type="region of interest" description="Disordered" evidence="1">
    <location>
        <begin position="143"/>
        <end position="164"/>
    </location>
</feature>
<proteinExistence type="predicted"/>
<dbReference type="InterPro" id="IPR050400">
    <property type="entry name" value="Bact_Cytoskel_RodZ"/>
</dbReference>
<feature type="region of interest" description="Disordered" evidence="1">
    <location>
        <begin position="227"/>
        <end position="250"/>
    </location>
</feature>
<dbReference type="Proteomes" id="UP000295157">
    <property type="component" value="Unassembled WGS sequence"/>
</dbReference>
<evidence type="ECO:0000313" key="4">
    <source>
        <dbReference type="EMBL" id="TDC06165.1"/>
    </source>
</evidence>
<dbReference type="PANTHER" id="PTHR34475:SF1">
    <property type="entry name" value="CYTOSKELETON PROTEIN RODZ"/>
    <property type="match status" value="1"/>
</dbReference>
<feature type="domain" description="Cytoskeleton protein RodZ-like C-terminal" evidence="3">
    <location>
        <begin position="171"/>
        <end position="240"/>
    </location>
</feature>
<dbReference type="AlphaFoldDB" id="A0A4R4NB39"/>
<dbReference type="InterPro" id="IPR010982">
    <property type="entry name" value="Lambda_DNA-bd_dom_sf"/>
</dbReference>
<dbReference type="EMBL" id="SMJZ01000058">
    <property type="protein sequence ID" value="TDC06165.1"/>
    <property type="molecule type" value="Genomic_DNA"/>
</dbReference>
<dbReference type="OrthoDB" id="5243487at2"/>
<dbReference type="RefSeq" id="WP_132333585.1">
    <property type="nucleotide sequence ID" value="NZ_SMJZ01000058.1"/>
</dbReference>
<accession>A0A4R4NB39</accession>
<evidence type="ECO:0000256" key="2">
    <source>
        <dbReference type="SAM" id="Phobius"/>
    </source>
</evidence>
<dbReference type="PANTHER" id="PTHR34475">
    <property type="match status" value="1"/>
</dbReference>
<sequence length="250" mass="26436">MQDQSIGAVLTAARQSAGLTVAQVSAATNIRETIIHRMEQDDYGQCGGDFYARGHIRAVARAVGLDPESTVHLFDQQHGGAPEPVAASAVFQADRKINVPERRGPNWTAALGVALAIVMVFGMMRVLGGASDQVRTADVRAASAKPSVPPNTPITETPRPRAAKKGMVTLRIKANRSSYVNVRDAEGRKLFAGTLKAGKTSTWRAEGKVNVLIADAGAVSVQVNGKKVTSLGEAGESVRRSFGPPKTQAR</sequence>
<protein>
    <submittedName>
        <fullName evidence="4">DUF4115 domain-containing protein</fullName>
    </submittedName>
</protein>
<dbReference type="GO" id="GO:0003677">
    <property type="term" value="F:DNA binding"/>
    <property type="evidence" value="ECO:0007669"/>
    <property type="project" value="InterPro"/>
</dbReference>
<comment type="caution">
    <text evidence="4">The sequence shown here is derived from an EMBL/GenBank/DDBJ whole genome shotgun (WGS) entry which is preliminary data.</text>
</comment>
<evidence type="ECO:0000256" key="1">
    <source>
        <dbReference type="SAM" id="MobiDB-lite"/>
    </source>
</evidence>
<name>A0A4R4NB39_9ACTN</name>
<keyword evidence="2" id="KW-1133">Transmembrane helix</keyword>
<feature type="transmembrane region" description="Helical" evidence="2">
    <location>
        <begin position="107"/>
        <end position="127"/>
    </location>
</feature>
<organism evidence="4 5">
    <name type="scientific">Nonomuraea longispora</name>
    <dbReference type="NCBI Taxonomy" id="1848320"/>
    <lineage>
        <taxon>Bacteria</taxon>
        <taxon>Bacillati</taxon>
        <taxon>Actinomycetota</taxon>
        <taxon>Actinomycetes</taxon>
        <taxon>Streptosporangiales</taxon>
        <taxon>Streptosporangiaceae</taxon>
        <taxon>Nonomuraea</taxon>
    </lineage>
</organism>
<gene>
    <name evidence="4" type="ORF">E1267_17210</name>
</gene>
<dbReference type="InterPro" id="IPR025194">
    <property type="entry name" value="RodZ-like_C"/>
</dbReference>
<keyword evidence="2" id="KW-0472">Membrane</keyword>
<keyword evidence="2" id="KW-0812">Transmembrane</keyword>
<evidence type="ECO:0000313" key="5">
    <source>
        <dbReference type="Proteomes" id="UP000295157"/>
    </source>
</evidence>
<dbReference type="Pfam" id="PF13464">
    <property type="entry name" value="RodZ_C"/>
    <property type="match status" value="1"/>
</dbReference>
<keyword evidence="5" id="KW-1185">Reference proteome</keyword>
<dbReference type="Pfam" id="PF13413">
    <property type="entry name" value="HTH_25"/>
    <property type="match status" value="1"/>
</dbReference>
<reference evidence="4 5" key="1">
    <citation type="submission" date="2019-02" db="EMBL/GenBank/DDBJ databases">
        <title>Draft genome sequences of novel Actinobacteria.</title>
        <authorList>
            <person name="Sahin N."/>
            <person name="Ay H."/>
            <person name="Saygin H."/>
        </authorList>
    </citation>
    <scope>NUCLEOTIDE SEQUENCE [LARGE SCALE GENOMIC DNA]</scope>
    <source>
        <strain evidence="4 5">KC201</strain>
    </source>
</reference>
<dbReference type="Gene3D" id="1.10.260.40">
    <property type="entry name" value="lambda repressor-like DNA-binding domains"/>
    <property type="match status" value="1"/>
</dbReference>